<evidence type="ECO:0000313" key="4">
    <source>
        <dbReference type="Proteomes" id="UP000033163"/>
    </source>
</evidence>
<evidence type="ECO:0000256" key="1">
    <source>
        <dbReference type="SAM" id="MobiDB-lite"/>
    </source>
</evidence>
<accession>A0A0E3WGM1</accession>
<feature type="signal peptide" evidence="2">
    <location>
        <begin position="1"/>
        <end position="26"/>
    </location>
</feature>
<proteinExistence type="predicted"/>
<feature type="compositionally biased region" description="Low complexity" evidence="1">
    <location>
        <begin position="50"/>
        <end position="104"/>
    </location>
</feature>
<dbReference type="Pfam" id="PF14172">
    <property type="entry name" value="DUF4309"/>
    <property type="match status" value="1"/>
</dbReference>
<dbReference type="STRING" id="483937.AMQ84_23215"/>
<keyword evidence="2" id="KW-0732">Signal</keyword>
<reference evidence="4" key="1">
    <citation type="submission" date="2015-03" db="EMBL/GenBank/DDBJ databases">
        <authorList>
            <person name="Wibberg D."/>
        </authorList>
    </citation>
    <scope>NUCLEOTIDE SEQUENCE [LARGE SCALE GENOMIC DNA]</scope>
</reference>
<evidence type="ECO:0000256" key="2">
    <source>
        <dbReference type="SAM" id="SignalP"/>
    </source>
</evidence>
<dbReference type="KEGG" id="pri:PRIO_1361"/>
<evidence type="ECO:0008006" key="5">
    <source>
        <dbReference type="Google" id="ProtNLM"/>
    </source>
</evidence>
<sequence length="248" mass="24930">MTNSLKTITGILILAGMLGLTGCSSGSNNEATASPAALQPGASSSGSNDAATASPAAASATEAPTAPQPGASSSSAPSAAPAEASATASPSAPGGGASSAAAPQDSSKLLEELLQLAREGKVPGVEYAAHTGLIDDVEAAWGEPDTKETAGKGIYATYSKQHVVIGFNKGSRIFDVRSSAADLQKLTLKEIEAVLGEPEKTAVNGGDKIYMYQAGKQYELKFIIPEASGTVDHISVFSEQDSINNMAG</sequence>
<dbReference type="EMBL" id="LN831776">
    <property type="protein sequence ID" value="CQR53421.1"/>
    <property type="molecule type" value="Genomic_DNA"/>
</dbReference>
<dbReference type="HOGENOM" id="CLU_106616_0_0_9"/>
<feature type="chain" id="PRO_5039222503" description="Secreted protein" evidence="2">
    <location>
        <begin position="27"/>
        <end position="248"/>
    </location>
</feature>
<dbReference type="RefSeq" id="WP_020427645.1">
    <property type="nucleotide sequence ID" value="NZ_AGBD01000432.1"/>
</dbReference>
<name>A0A0E3WGM1_9BACL</name>
<organism evidence="3 4">
    <name type="scientific">Paenibacillus riograndensis SBR5</name>
    <dbReference type="NCBI Taxonomy" id="1073571"/>
    <lineage>
        <taxon>Bacteria</taxon>
        <taxon>Bacillati</taxon>
        <taxon>Bacillota</taxon>
        <taxon>Bacilli</taxon>
        <taxon>Bacillales</taxon>
        <taxon>Paenibacillaceae</taxon>
        <taxon>Paenibacillus</taxon>
        <taxon>Paenibacillus sonchi group</taxon>
    </lineage>
</organism>
<protein>
    <recommendedName>
        <fullName evidence="5">Secreted protein</fullName>
    </recommendedName>
</protein>
<dbReference type="AlphaFoldDB" id="A0A0E3WGM1"/>
<dbReference type="InterPro" id="IPR025453">
    <property type="entry name" value="DUF4309"/>
</dbReference>
<feature type="region of interest" description="Disordered" evidence="1">
    <location>
        <begin position="26"/>
        <end position="104"/>
    </location>
</feature>
<gene>
    <name evidence="3" type="ORF">PRIO_1361</name>
</gene>
<dbReference type="PROSITE" id="PS51257">
    <property type="entry name" value="PROKAR_LIPOPROTEIN"/>
    <property type="match status" value="1"/>
</dbReference>
<dbReference type="Proteomes" id="UP000033163">
    <property type="component" value="Chromosome I"/>
</dbReference>
<evidence type="ECO:0000313" key="3">
    <source>
        <dbReference type="EMBL" id="CQR53421.1"/>
    </source>
</evidence>
<dbReference type="PATRIC" id="fig|1073571.4.peg.1414"/>